<accession>A0A835TXA1</accession>
<organism evidence="7">
    <name type="scientific">Lamprotornis superbus</name>
    <dbReference type="NCBI Taxonomy" id="245042"/>
    <lineage>
        <taxon>Eukaryota</taxon>
        <taxon>Metazoa</taxon>
        <taxon>Chordata</taxon>
        <taxon>Craniata</taxon>
        <taxon>Vertebrata</taxon>
        <taxon>Euteleostomi</taxon>
        <taxon>Archelosauria</taxon>
        <taxon>Archosauria</taxon>
        <taxon>Dinosauria</taxon>
        <taxon>Saurischia</taxon>
        <taxon>Theropoda</taxon>
        <taxon>Coelurosauria</taxon>
        <taxon>Aves</taxon>
        <taxon>Neognathae</taxon>
        <taxon>Neoaves</taxon>
        <taxon>Telluraves</taxon>
        <taxon>Australaves</taxon>
        <taxon>Passeriformes</taxon>
        <taxon>Sturnidae</taxon>
        <taxon>Lamprotornis</taxon>
    </lineage>
</organism>
<keyword evidence="6" id="KW-0496">Mitochondrion</keyword>
<dbReference type="EMBL" id="JADDUC020000023">
    <property type="protein sequence ID" value="KAI1232156.1"/>
    <property type="molecule type" value="Genomic_DNA"/>
</dbReference>
<protein>
    <recommendedName>
        <fullName evidence="6">SURF1-like protein</fullName>
    </recommendedName>
</protein>
<dbReference type="AlphaFoldDB" id="A0A835TXA1"/>
<evidence type="ECO:0000256" key="5">
    <source>
        <dbReference type="ARBA" id="ARBA00023136"/>
    </source>
</evidence>
<comment type="subcellular location">
    <subcellularLocation>
        <location evidence="1">Membrane</location>
    </subcellularLocation>
    <subcellularLocation>
        <location evidence="6">Mitochondrion inner membrane</location>
        <topology evidence="6">Multi-pass membrane protein</topology>
    </subcellularLocation>
</comment>
<keyword evidence="3" id="KW-0812">Transmembrane</keyword>
<dbReference type="GO" id="GO:0005743">
    <property type="term" value="C:mitochondrial inner membrane"/>
    <property type="evidence" value="ECO:0007669"/>
    <property type="project" value="UniProtKB-SubCell"/>
</dbReference>
<dbReference type="OrthoDB" id="10040024at2759"/>
<dbReference type="PROSITE" id="PS50895">
    <property type="entry name" value="SURF1"/>
    <property type="match status" value="1"/>
</dbReference>
<comment type="caution">
    <text evidence="7">The sequence shown here is derived from an EMBL/GenBank/DDBJ whole genome shotgun (WGS) entry which is preliminary data.</text>
</comment>
<evidence type="ECO:0000256" key="4">
    <source>
        <dbReference type="ARBA" id="ARBA00022989"/>
    </source>
</evidence>
<keyword evidence="5" id="KW-0472">Membrane</keyword>
<comment type="function">
    <text evidence="6">Probably involved in the biogenesis of the COX complex.</text>
</comment>
<evidence type="ECO:0000256" key="2">
    <source>
        <dbReference type="ARBA" id="ARBA00007165"/>
    </source>
</evidence>
<comment type="similarity">
    <text evidence="2 6">Belongs to the SURF1 family.</text>
</comment>
<keyword evidence="6" id="KW-0999">Mitochondrion inner membrane</keyword>
<dbReference type="EMBL" id="JADDUC010000036">
    <property type="protein sequence ID" value="KAG0122419.1"/>
    <property type="molecule type" value="Genomic_DNA"/>
</dbReference>
<evidence type="ECO:0000256" key="3">
    <source>
        <dbReference type="ARBA" id="ARBA00022692"/>
    </source>
</evidence>
<sequence>ASQCLIRTFVGYPLTKGGSGLVQKTKDVCLRFCRPRNSRAAADTSGEDTLLKWGLLLIPLTTFGLGTWQVQRRKWKLDLIAQLASRTTADPIPLTLDPMELKELEYRPVTVRGRFDHSKELYILPRSLLDPEREAREAGRITSHPENGANVVTPFYCTELGVTILVNRGFVPRNKLNPETRLKGQIEDEIDLTGVVRLTEKRKPFVPENNIEKNRWHYRDLEAMARVTGAEPIFIDADFKSTVPGGPIGGQTRVSLRNEHMQYIVTWYSLCAATSYLWYKKFIQKLPLASSELQNTYGLTWVKATEAHPIYNPNQENLVGLILTCLAVQSLGELVDGRRHLQAFVEDGPLALQPNVAWPFHKP</sequence>
<reference evidence="8 9" key="2">
    <citation type="journal article" date="2021" name="J. Hered.">
        <title>Feather Gene Expression Elucidates the Developmental Basis of Plumage Iridescence in African Starlings.</title>
        <authorList>
            <person name="Rubenstein D.R."/>
            <person name="Corvelo A."/>
            <person name="MacManes M.D."/>
            <person name="Maia R."/>
            <person name="Narzisi G."/>
            <person name="Rousaki A."/>
            <person name="Vandenabeele P."/>
            <person name="Shawkey M.D."/>
            <person name="Solomon J."/>
        </authorList>
    </citation>
    <scope>NUCLEOTIDE SEQUENCE [LARGE SCALE GENOMIC DNA]</scope>
    <source>
        <strain evidence="8">SS15</strain>
    </source>
</reference>
<dbReference type="Proteomes" id="UP000618051">
    <property type="component" value="Unassembled WGS sequence"/>
</dbReference>
<dbReference type="PANTHER" id="PTHR23427">
    <property type="entry name" value="SURFEIT LOCUS PROTEIN"/>
    <property type="match status" value="1"/>
</dbReference>
<feature type="non-terminal residue" evidence="7">
    <location>
        <position position="1"/>
    </location>
</feature>
<dbReference type="InterPro" id="IPR002994">
    <property type="entry name" value="Surf1/Shy1"/>
</dbReference>
<evidence type="ECO:0000256" key="6">
    <source>
        <dbReference type="RuleBase" id="RU363076"/>
    </source>
</evidence>
<keyword evidence="9" id="KW-1185">Reference proteome</keyword>
<dbReference type="CDD" id="cd06662">
    <property type="entry name" value="SURF1"/>
    <property type="match status" value="1"/>
</dbReference>
<feature type="non-terminal residue" evidence="7">
    <location>
        <position position="363"/>
    </location>
</feature>
<evidence type="ECO:0000256" key="1">
    <source>
        <dbReference type="ARBA" id="ARBA00004370"/>
    </source>
</evidence>
<evidence type="ECO:0000313" key="8">
    <source>
        <dbReference type="EMBL" id="KAI1232156.1"/>
    </source>
</evidence>
<dbReference type="GO" id="GO:0033617">
    <property type="term" value="P:mitochondrial respiratory chain complex IV assembly"/>
    <property type="evidence" value="ECO:0007669"/>
    <property type="project" value="TreeGrafter"/>
</dbReference>
<dbReference type="Pfam" id="PF02104">
    <property type="entry name" value="SURF1"/>
    <property type="match status" value="1"/>
</dbReference>
<dbReference type="InterPro" id="IPR045214">
    <property type="entry name" value="Surf1/Surf4"/>
</dbReference>
<evidence type="ECO:0000313" key="7">
    <source>
        <dbReference type="EMBL" id="KAG0122419.1"/>
    </source>
</evidence>
<gene>
    <name evidence="8" type="ORF">IHE44_0007218</name>
    <name evidence="7" type="ORF">IHE44_009049</name>
</gene>
<proteinExistence type="inferred from homology"/>
<evidence type="ECO:0000313" key="9">
    <source>
        <dbReference type="Proteomes" id="UP000618051"/>
    </source>
</evidence>
<reference evidence="8" key="3">
    <citation type="submission" date="2022-01" db="EMBL/GenBank/DDBJ databases">
        <authorList>
            <person name="Rubenstein D.R."/>
        </authorList>
    </citation>
    <scope>NUCLEOTIDE SEQUENCE</scope>
    <source>
        <strain evidence="8">SS15</strain>
        <tissue evidence="8">Liver</tissue>
    </source>
</reference>
<reference evidence="7" key="1">
    <citation type="submission" date="2020-10" db="EMBL/GenBank/DDBJ databases">
        <title>Feather gene expression reveals the developmental basis of iridescence in African starlings.</title>
        <authorList>
            <person name="Rubenstein D.R."/>
        </authorList>
    </citation>
    <scope>NUCLEOTIDE SEQUENCE</scope>
    <source>
        <strain evidence="7">SS15</strain>
        <tissue evidence="7">Liver</tissue>
    </source>
</reference>
<keyword evidence="4" id="KW-1133">Transmembrane helix</keyword>
<name>A0A835TXA1_9PASS</name>
<dbReference type="PANTHER" id="PTHR23427:SF2">
    <property type="entry name" value="SURFEIT LOCUS PROTEIN 1"/>
    <property type="match status" value="1"/>
</dbReference>